<sequence length="1008" mass="115892">MSASQYYHVQCTPTVYPADPFDPEQDASLLRAAMKGFGTDEQTIIDVLAHRGIVQRLEISDKFKTMYGKDLISELKSELGGNFEKAILALMTPLPEFYAKELHEAISGMGTDEGALIEVLASLSNYGIRTISAVYKELYDTDLEEDLKSDTSGHFKRLLVSLSCANRDENPDVDGEAAIQDAERLLAAGEEQWGTDESTFNAILITKSYPQLRKIFEEYERLAGHSLEDAIKREFSGSLEDGYLAVVKCARDKTAYFAERLYKAMRGLGTDDSTLIRIVVARSEIDLGDIKDAYQKIYGQSLAGIDNNGTATPGPSKININCDIKNISSIDNNMISPSPRKKFRKNTFRDAWLQDPDFALWLQKCEDPYKARCTVCKKTLITGKSTLQKHNRTQLHKRNMKGKKNEEEGVVKKSSSFISESIKEAELRFCLDIVEHCKSFNSFDHIVRMIQTALPDSNIIKNVSFKRTKISSIIKNVINKSVISETTKILQNKLLSVLIDESIDISETKNLCILSRYIHEGKIQTYLLDLVYIKDTTSEHLYECFLQSLEKHNLSLKNIVVVPIDNTNIMLGKYNSLVSCLLKDKEIDVFPCICHSMHLIACRACECLPTHVEEFVYSIYSYFSKNPKRRNILESTQNLIKIARQKIIQPSANRWLALLECIKNILTQWTVLFSIFAEANIEKKSAIAKKIFHNFKCPYTKAYLQFLNYILRLITDFNMLFQSSEILIHCLLPECFRFLRCLGGHFIKPNYMETPNLHEINIYDENNIRPLEEIIIGEEALITLKEAKKNNTKDNNRKILEFYVNIKKFYQCAFENTVKKISFGDQILNSLEFLNPNIALNMKNHKNQLNLILDKFKSKFNTYDVKDEWHLLPFYFSQEEKEKLLQLNISEFWDEVGKIYKFQNIAKVANLCLSLPHSNIDMERCFSIIAEIKTKDRNRLKPEMISALTRIKLDLENKNTNCMNYEITDEMLQLFNSNMYKREYVSKESVEIRLSDKTDDSASEHSDN</sequence>
<dbReference type="SMART" id="SM00335">
    <property type="entry name" value="ANX"/>
    <property type="match status" value="4"/>
</dbReference>
<dbReference type="InterPro" id="IPR018252">
    <property type="entry name" value="Annexin_repeat_CS"/>
</dbReference>
<dbReference type="FunFam" id="1.10.220.10:FF:000004">
    <property type="entry name" value="Annexin"/>
    <property type="match status" value="1"/>
</dbReference>
<evidence type="ECO:0000256" key="5">
    <source>
        <dbReference type="ARBA" id="ARBA00023302"/>
    </source>
</evidence>
<keyword evidence="3 6" id="KW-0106">Calcium</keyword>
<feature type="domain" description="HAT C-terminal dimerisation" evidence="7">
    <location>
        <begin position="880"/>
        <end position="952"/>
    </location>
</feature>
<dbReference type="GO" id="GO:0005544">
    <property type="term" value="F:calcium-dependent phospholipid binding"/>
    <property type="evidence" value="ECO:0007669"/>
    <property type="project" value="UniProtKB-KW"/>
</dbReference>
<dbReference type="InterPro" id="IPR012337">
    <property type="entry name" value="RNaseH-like_sf"/>
</dbReference>
<dbReference type="PANTHER" id="PTHR10502">
    <property type="entry name" value="ANNEXIN"/>
    <property type="match status" value="1"/>
</dbReference>
<dbReference type="STRING" id="94128.A0A2A3E6T0"/>
<protein>
    <recommendedName>
        <fullName evidence="6">Annexin</fullName>
    </recommendedName>
</protein>
<dbReference type="PROSITE" id="PS51897">
    <property type="entry name" value="ANNEXIN_2"/>
    <property type="match status" value="4"/>
</dbReference>
<organism evidence="8 9">
    <name type="scientific">Apis cerana cerana</name>
    <name type="common">Oriental honeybee</name>
    <dbReference type="NCBI Taxonomy" id="94128"/>
    <lineage>
        <taxon>Eukaryota</taxon>
        <taxon>Metazoa</taxon>
        <taxon>Ecdysozoa</taxon>
        <taxon>Arthropoda</taxon>
        <taxon>Hexapoda</taxon>
        <taxon>Insecta</taxon>
        <taxon>Pterygota</taxon>
        <taxon>Neoptera</taxon>
        <taxon>Endopterygota</taxon>
        <taxon>Hymenoptera</taxon>
        <taxon>Apocrita</taxon>
        <taxon>Aculeata</taxon>
        <taxon>Apoidea</taxon>
        <taxon>Anthophila</taxon>
        <taxon>Apidae</taxon>
        <taxon>Apis</taxon>
    </lineage>
</organism>
<dbReference type="InterPro" id="IPR018502">
    <property type="entry name" value="Annexin_repeat"/>
</dbReference>
<evidence type="ECO:0000259" key="7">
    <source>
        <dbReference type="Pfam" id="PF05699"/>
    </source>
</evidence>
<evidence type="ECO:0000256" key="4">
    <source>
        <dbReference type="ARBA" id="ARBA00023216"/>
    </source>
</evidence>
<dbReference type="SUPFAM" id="SSF53098">
    <property type="entry name" value="Ribonuclease H-like"/>
    <property type="match status" value="1"/>
</dbReference>
<dbReference type="Gene3D" id="1.10.220.10">
    <property type="entry name" value="Annexin"/>
    <property type="match status" value="4"/>
</dbReference>
<dbReference type="Pfam" id="PF05699">
    <property type="entry name" value="Dimer_Tnp_hAT"/>
    <property type="match status" value="1"/>
</dbReference>
<evidence type="ECO:0000313" key="8">
    <source>
        <dbReference type="EMBL" id="PBC27418.1"/>
    </source>
</evidence>
<dbReference type="PANTHER" id="PTHR10502:SF233">
    <property type="entry name" value="ANNEXIN B9"/>
    <property type="match status" value="1"/>
</dbReference>
<evidence type="ECO:0000256" key="1">
    <source>
        <dbReference type="ARBA" id="ARBA00007831"/>
    </source>
</evidence>
<keyword evidence="2 6" id="KW-0677">Repeat</keyword>
<dbReference type="GO" id="GO:0032509">
    <property type="term" value="P:endosome transport via multivesicular body sorting pathway"/>
    <property type="evidence" value="ECO:0007669"/>
    <property type="project" value="TreeGrafter"/>
</dbReference>
<dbReference type="SUPFAM" id="SSF47874">
    <property type="entry name" value="Annexin"/>
    <property type="match status" value="1"/>
</dbReference>
<evidence type="ECO:0000256" key="6">
    <source>
        <dbReference type="RuleBase" id="RU003540"/>
    </source>
</evidence>
<name>A0A2A3E6T0_APICC</name>
<dbReference type="Pfam" id="PF00191">
    <property type="entry name" value="Annexin"/>
    <property type="match status" value="4"/>
</dbReference>
<dbReference type="PRINTS" id="PR00196">
    <property type="entry name" value="ANNEXIN"/>
</dbReference>
<dbReference type="OrthoDB" id="7697033at2759"/>
<evidence type="ECO:0000256" key="3">
    <source>
        <dbReference type="ARBA" id="ARBA00022837"/>
    </source>
</evidence>
<dbReference type="FunFam" id="1.10.220.10:FF:000010">
    <property type="entry name" value="Annexin"/>
    <property type="match status" value="1"/>
</dbReference>
<keyword evidence="5 6" id="KW-0111">Calcium/phospholipid-binding</keyword>
<comment type="domain">
    <text evidence="6">A pair of annexin repeats may form one binding site for calcium and phospholipid.</text>
</comment>
<dbReference type="GO" id="GO:0005886">
    <property type="term" value="C:plasma membrane"/>
    <property type="evidence" value="ECO:0007669"/>
    <property type="project" value="TreeGrafter"/>
</dbReference>
<dbReference type="InterPro" id="IPR037104">
    <property type="entry name" value="Annexin_sf"/>
</dbReference>
<dbReference type="GO" id="GO:0001786">
    <property type="term" value="F:phosphatidylserine binding"/>
    <property type="evidence" value="ECO:0007669"/>
    <property type="project" value="TreeGrafter"/>
</dbReference>
<dbReference type="FunFam" id="1.10.220.10:FF:000001">
    <property type="entry name" value="Annexin"/>
    <property type="match status" value="1"/>
</dbReference>
<evidence type="ECO:0000313" key="9">
    <source>
        <dbReference type="Proteomes" id="UP000242457"/>
    </source>
</evidence>
<dbReference type="GO" id="GO:0005509">
    <property type="term" value="F:calcium ion binding"/>
    <property type="evidence" value="ECO:0007669"/>
    <property type="project" value="InterPro"/>
</dbReference>
<dbReference type="EMBL" id="KZ288349">
    <property type="protein sequence ID" value="PBC27418.1"/>
    <property type="molecule type" value="Genomic_DNA"/>
</dbReference>
<dbReference type="AlphaFoldDB" id="A0A2A3E6T0"/>
<keyword evidence="4 6" id="KW-0041">Annexin</keyword>
<comment type="similarity">
    <text evidence="1 6">Belongs to the annexin family.</text>
</comment>
<gene>
    <name evidence="8" type="ORF">APICC_00865</name>
</gene>
<dbReference type="PROSITE" id="PS00223">
    <property type="entry name" value="ANNEXIN_1"/>
    <property type="match status" value="1"/>
</dbReference>
<proteinExistence type="inferred from homology"/>
<dbReference type="FunFam" id="1.10.220.10:FF:000002">
    <property type="entry name" value="Annexin"/>
    <property type="match status" value="1"/>
</dbReference>
<dbReference type="GO" id="GO:0005737">
    <property type="term" value="C:cytoplasm"/>
    <property type="evidence" value="ECO:0007669"/>
    <property type="project" value="TreeGrafter"/>
</dbReference>
<keyword evidence="9" id="KW-1185">Reference proteome</keyword>
<reference evidence="8 9" key="1">
    <citation type="submission" date="2014-07" db="EMBL/GenBank/DDBJ databases">
        <title>Genomic and transcriptomic analysis on Apis cerana provide comprehensive insights into honey bee biology.</title>
        <authorList>
            <person name="Diao Q."/>
            <person name="Sun L."/>
            <person name="Zheng H."/>
            <person name="Zheng H."/>
            <person name="Xu S."/>
            <person name="Wang S."/>
            <person name="Zeng Z."/>
            <person name="Hu F."/>
            <person name="Su S."/>
            <person name="Wu J."/>
        </authorList>
    </citation>
    <scope>NUCLEOTIDE SEQUENCE [LARGE SCALE GENOMIC DNA]</scope>
    <source>
        <tissue evidence="8">Pupae without intestine</tissue>
    </source>
</reference>
<dbReference type="InterPro" id="IPR001464">
    <property type="entry name" value="Annexin"/>
</dbReference>
<dbReference type="Proteomes" id="UP000242457">
    <property type="component" value="Unassembled WGS sequence"/>
</dbReference>
<dbReference type="GO" id="GO:0005634">
    <property type="term" value="C:nucleus"/>
    <property type="evidence" value="ECO:0007669"/>
    <property type="project" value="TreeGrafter"/>
</dbReference>
<dbReference type="InterPro" id="IPR008906">
    <property type="entry name" value="HATC_C_dom"/>
</dbReference>
<dbReference type="GO" id="GO:0046983">
    <property type="term" value="F:protein dimerization activity"/>
    <property type="evidence" value="ECO:0007669"/>
    <property type="project" value="InterPro"/>
</dbReference>
<evidence type="ECO:0000256" key="2">
    <source>
        <dbReference type="ARBA" id="ARBA00022737"/>
    </source>
</evidence>
<accession>A0A2A3E6T0</accession>
<dbReference type="GO" id="GO:0012506">
    <property type="term" value="C:vesicle membrane"/>
    <property type="evidence" value="ECO:0007669"/>
    <property type="project" value="TreeGrafter"/>
</dbReference>